<sequence>MFRDHLTMPSRPAGALGLVSVVLLTVGLAGSPAQAAEATVDLGSADSFAVLAGESITNTGTSVITGDVGVGPGSSITSVPPLVMVGGAIHVADAVANLAQSDLVSAYNSAAGRPTVTDVTGSDLGGMTLTSGVVEHTSGMHLTGTVTLDAQGDPAAVFIFKAGSTLVTAPDSTVSLINGASPCNVFWQVGSSATLDTNTTFVGTIMALTSATLATGASVQGRVLARNGSVTLDTNVITRPGCATVVNPSSSPSSTVPATATASAAPSASASPKPPKSSSSGHPHPSATPTSTVPGGGGGSGGGGGDGSGGGSDTPTIPVGHPATGLGSGSSPGLPVPAILVLLGAVAALGASLSLRRPRPARQH</sequence>
<evidence type="ECO:0000313" key="7">
    <source>
        <dbReference type="Proteomes" id="UP001500575"/>
    </source>
</evidence>
<dbReference type="EMBL" id="BAAAQQ010000013">
    <property type="protein sequence ID" value="GAA2128702.1"/>
    <property type="molecule type" value="Genomic_DNA"/>
</dbReference>
<protein>
    <recommendedName>
        <fullName evidence="8">DUF3494 domain-containing protein</fullName>
    </recommendedName>
</protein>
<proteinExistence type="inferred from homology"/>
<evidence type="ECO:0000256" key="1">
    <source>
        <dbReference type="ARBA" id="ARBA00005445"/>
    </source>
</evidence>
<evidence type="ECO:0008006" key="8">
    <source>
        <dbReference type="Google" id="ProtNLM"/>
    </source>
</evidence>
<comment type="caution">
    <text evidence="6">The sequence shown here is derived from an EMBL/GenBank/DDBJ whole genome shotgun (WGS) entry which is preliminary data.</text>
</comment>
<dbReference type="RefSeq" id="WP_344304546.1">
    <property type="nucleotide sequence ID" value="NZ_BAAAQQ010000013.1"/>
</dbReference>
<evidence type="ECO:0000256" key="4">
    <source>
        <dbReference type="SAM" id="Phobius"/>
    </source>
</evidence>
<keyword evidence="4" id="KW-0812">Transmembrane</keyword>
<keyword evidence="7" id="KW-1185">Reference proteome</keyword>
<reference evidence="6 7" key="1">
    <citation type="journal article" date="2019" name="Int. J. Syst. Evol. Microbiol.">
        <title>The Global Catalogue of Microorganisms (GCM) 10K type strain sequencing project: providing services to taxonomists for standard genome sequencing and annotation.</title>
        <authorList>
            <consortium name="The Broad Institute Genomics Platform"/>
            <consortium name="The Broad Institute Genome Sequencing Center for Infectious Disease"/>
            <person name="Wu L."/>
            <person name="Ma J."/>
        </authorList>
    </citation>
    <scope>NUCLEOTIDE SEQUENCE [LARGE SCALE GENOMIC DNA]</scope>
    <source>
        <strain evidence="6 7">JCM 16021</strain>
    </source>
</reference>
<dbReference type="Pfam" id="PF11999">
    <property type="entry name" value="Ice_binding"/>
    <property type="match status" value="1"/>
</dbReference>
<evidence type="ECO:0000256" key="3">
    <source>
        <dbReference type="SAM" id="MobiDB-lite"/>
    </source>
</evidence>
<feature type="signal peptide" evidence="5">
    <location>
        <begin position="1"/>
        <end position="35"/>
    </location>
</feature>
<comment type="similarity">
    <text evidence="1">Belongs to the ice-binding protein family.</text>
</comment>
<evidence type="ECO:0000313" key="6">
    <source>
        <dbReference type="EMBL" id="GAA2128702.1"/>
    </source>
</evidence>
<feature type="chain" id="PRO_5046930094" description="DUF3494 domain-containing protein" evidence="5">
    <location>
        <begin position="36"/>
        <end position="364"/>
    </location>
</feature>
<feature type="compositionally biased region" description="Gly residues" evidence="3">
    <location>
        <begin position="294"/>
        <end position="312"/>
    </location>
</feature>
<dbReference type="InterPro" id="IPR021884">
    <property type="entry name" value="Ice-bd_prot"/>
</dbReference>
<accession>A0ABN2YN03</accession>
<keyword evidence="2 5" id="KW-0732">Signal</keyword>
<feature type="compositionally biased region" description="Low complexity" evidence="3">
    <location>
        <begin position="248"/>
        <end position="293"/>
    </location>
</feature>
<keyword evidence="4" id="KW-0472">Membrane</keyword>
<organism evidence="6 7">
    <name type="scientific">Nocardioides bigeumensis</name>
    <dbReference type="NCBI Taxonomy" id="433657"/>
    <lineage>
        <taxon>Bacteria</taxon>
        <taxon>Bacillati</taxon>
        <taxon>Actinomycetota</taxon>
        <taxon>Actinomycetes</taxon>
        <taxon>Propionibacteriales</taxon>
        <taxon>Nocardioidaceae</taxon>
        <taxon>Nocardioides</taxon>
    </lineage>
</organism>
<keyword evidence="4" id="KW-1133">Transmembrane helix</keyword>
<evidence type="ECO:0000256" key="2">
    <source>
        <dbReference type="ARBA" id="ARBA00022729"/>
    </source>
</evidence>
<dbReference type="Proteomes" id="UP001500575">
    <property type="component" value="Unassembled WGS sequence"/>
</dbReference>
<feature type="region of interest" description="Disordered" evidence="3">
    <location>
        <begin position="245"/>
        <end position="335"/>
    </location>
</feature>
<gene>
    <name evidence="6" type="ORF">GCM10009843_29440</name>
</gene>
<feature type="transmembrane region" description="Helical" evidence="4">
    <location>
        <begin position="334"/>
        <end position="355"/>
    </location>
</feature>
<evidence type="ECO:0000256" key="5">
    <source>
        <dbReference type="SAM" id="SignalP"/>
    </source>
</evidence>
<name>A0ABN2YN03_9ACTN</name>